<sequence>MEEAESGVDVEEALRKVSCEEPLPVKSIQEDGFTPLSKLSDPETEVLAVGTNSAANAGDFKVASPCSDQSCLAIAGKTDISSVSKASMSQSLLHAKIENLPEVGLPHPSLMETDASTVVPSSADSSSRALLLREPESSAMKVDSPAPVDTVSQSFRSETSGASGTTVGGQNMESGDKMDVEPTDALPGESASEDNPTKMEAEGVMAASNDPVHSEEQKLDAKLSEPVVSITPDGFPPDSPGKENAPEKTAKRGAEEESTAEKPAKKNKKNDVLFSVPDAVEAVLGSTAEIVVVLAGMAEMRAGRPFTSLEKDLAAVAYQNVSTLVSKVAPNVLVSKQALDTMIRDLNLKKMAQTRKEKQARAKALAEAEAKAKAKMAEAEAKLKAEEIARMKAKAEADAEERKQAALIAAAAVATSPVKDAKPVAALTPSATPPGQPAQALSPPVEPKISSASLTAPSSIQGHTSAQDISQLEATPEKTARESSPSQQSSITPLGRPPKVRGRSKKDSIAPTLLSPDYLEYIQSSVPETQRPQVTHKQLCIAVQQFIQEQMPHASQIPEAIPPSYISASTPCQICRMVAKETTTVIVCDSCDKLFHVKCVQPNSHTKGVRKGDWNCPQCLSGGRSYREKYGSYQPGSNNGVKLWAPHDTSEDNNVLISGSGAGSSDGRNGSVSSLTQRGNLTVDVERGSNTIKDERNMGKFGGSPHLIVQLVNEPSPRTEQPPQNSSVTHAGGHMSENLASGSQLKVTGRTDAGDSRTVTEPSGNARLSRRDSEVAAIGDTRATGPQVGSSQRAAEQRTESNATNLPGKHAEVPLQMDWVGDSSGTVEGKTYYKSCRVGGHTYHLGDCALFRPETPDVPPYIARLQALWEDLSTSHKWVRVSWCYYPNDIPVTMGRPGRVEPDEVYESNHCDSNLVFVKTFHLCSSRGGYTTLRKGCSNRLPNKFVSESTSSSNREVWDSARATPTEVSAYAVKRFNVRRSCVKCAGESTSASCPKAEYLIYKLRESLLCNG</sequence>
<evidence type="ECO:0000313" key="10">
    <source>
        <dbReference type="EMBL" id="KAL2634725.1"/>
    </source>
</evidence>
<keyword evidence="3" id="KW-0862">Zinc</keyword>
<feature type="region of interest" description="Disordered" evidence="6">
    <location>
        <begin position="425"/>
        <end position="509"/>
    </location>
</feature>
<feature type="region of interest" description="Disordered" evidence="6">
    <location>
        <begin position="228"/>
        <end position="266"/>
    </location>
</feature>
<feature type="compositionally biased region" description="Polar residues" evidence="6">
    <location>
        <begin position="716"/>
        <end position="729"/>
    </location>
</feature>
<dbReference type="InterPro" id="IPR019787">
    <property type="entry name" value="Znf_PHD-finger"/>
</dbReference>
<feature type="compositionally biased region" description="Polar residues" evidence="6">
    <location>
        <begin position="482"/>
        <end position="492"/>
    </location>
</feature>
<feature type="region of interest" description="Disordered" evidence="6">
    <location>
        <begin position="715"/>
        <end position="808"/>
    </location>
</feature>
<evidence type="ECO:0000256" key="1">
    <source>
        <dbReference type="ARBA" id="ARBA00022723"/>
    </source>
</evidence>
<dbReference type="Pfam" id="PF01426">
    <property type="entry name" value="BAH"/>
    <property type="match status" value="1"/>
</dbReference>
<proteinExistence type="predicted"/>
<keyword evidence="1" id="KW-0479">Metal-binding</keyword>
<dbReference type="InterPro" id="IPR056699">
    <property type="entry name" value="DUF7797"/>
</dbReference>
<comment type="caution">
    <text evidence="10">The sequence shown here is derived from an EMBL/GenBank/DDBJ whole genome shotgun (WGS) entry which is preliminary data.</text>
</comment>
<organism evidence="10 11">
    <name type="scientific">Riccia fluitans</name>
    <dbReference type="NCBI Taxonomy" id="41844"/>
    <lineage>
        <taxon>Eukaryota</taxon>
        <taxon>Viridiplantae</taxon>
        <taxon>Streptophyta</taxon>
        <taxon>Embryophyta</taxon>
        <taxon>Marchantiophyta</taxon>
        <taxon>Marchantiopsida</taxon>
        <taxon>Marchantiidae</taxon>
        <taxon>Marchantiales</taxon>
        <taxon>Ricciaceae</taxon>
        <taxon>Riccia</taxon>
    </lineage>
</organism>
<feature type="compositionally biased region" description="Basic and acidic residues" evidence="6">
    <location>
        <begin position="684"/>
        <end position="698"/>
    </location>
</feature>
<evidence type="ECO:0000256" key="4">
    <source>
        <dbReference type="PROSITE-ProRule" id="PRU00175"/>
    </source>
</evidence>
<evidence type="ECO:0000256" key="3">
    <source>
        <dbReference type="ARBA" id="ARBA00022833"/>
    </source>
</evidence>
<dbReference type="InterPro" id="IPR013083">
    <property type="entry name" value="Znf_RING/FYVE/PHD"/>
</dbReference>
<feature type="compositionally biased region" description="Low complexity" evidence="6">
    <location>
        <begin position="114"/>
        <end position="127"/>
    </location>
</feature>
<evidence type="ECO:0000259" key="8">
    <source>
        <dbReference type="PROSITE" id="PS50089"/>
    </source>
</evidence>
<dbReference type="InterPro" id="IPR001841">
    <property type="entry name" value="Znf_RING"/>
</dbReference>
<dbReference type="Proteomes" id="UP001605036">
    <property type="component" value="Unassembled WGS sequence"/>
</dbReference>
<feature type="compositionally biased region" description="Polar residues" evidence="6">
    <location>
        <begin position="787"/>
        <end position="805"/>
    </location>
</feature>
<feature type="compositionally biased region" description="Basic and acidic residues" evidence="6">
    <location>
        <begin position="240"/>
        <end position="264"/>
    </location>
</feature>
<feature type="domain" description="RING-type" evidence="8">
    <location>
        <begin position="572"/>
        <end position="619"/>
    </location>
</feature>
<dbReference type="InterPro" id="IPR043151">
    <property type="entry name" value="BAH_sf"/>
</dbReference>
<reference evidence="10 11" key="1">
    <citation type="submission" date="2024-09" db="EMBL/GenBank/DDBJ databases">
        <title>Chromosome-scale assembly of Riccia fluitans.</title>
        <authorList>
            <person name="Paukszto L."/>
            <person name="Sawicki J."/>
            <person name="Karawczyk K."/>
            <person name="Piernik-Szablinska J."/>
            <person name="Szczecinska M."/>
            <person name="Mazdziarz M."/>
        </authorList>
    </citation>
    <scope>NUCLEOTIDE SEQUENCE [LARGE SCALE GENOMIC DNA]</scope>
    <source>
        <strain evidence="10">Rf_01</strain>
        <tissue evidence="10">Aerial parts of the thallus</tissue>
    </source>
</reference>
<dbReference type="Pfam" id="PF00628">
    <property type="entry name" value="PHD"/>
    <property type="match status" value="1"/>
</dbReference>
<dbReference type="SMART" id="SM00439">
    <property type="entry name" value="BAH"/>
    <property type="match status" value="1"/>
</dbReference>
<dbReference type="EMBL" id="JBHFFA010000003">
    <property type="protein sequence ID" value="KAL2634725.1"/>
    <property type="molecule type" value="Genomic_DNA"/>
</dbReference>
<dbReference type="PROSITE" id="PS50016">
    <property type="entry name" value="ZF_PHD_2"/>
    <property type="match status" value="1"/>
</dbReference>
<dbReference type="PANTHER" id="PTHR47527:SF3">
    <property type="entry name" value="RING_FYVE_PHD ZINC FINGER SUPERFAMILY PROTEIN"/>
    <property type="match status" value="1"/>
</dbReference>
<dbReference type="InterPro" id="IPR001025">
    <property type="entry name" value="BAH_dom"/>
</dbReference>
<feature type="region of interest" description="Disordered" evidence="6">
    <location>
        <begin position="104"/>
        <end position="196"/>
    </location>
</feature>
<feature type="compositionally biased region" description="Polar residues" evidence="6">
    <location>
        <begin position="666"/>
        <end position="680"/>
    </location>
</feature>
<dbReference type="PROSITE" id="PS50089">
    <property type="entry name" value="ZF_RING_2"/>
    <property type="match status" value="1"/>
</dbReference>
<protein>
    <submittedName>
        <fullName evidence="10">Uncharacterized protein</fullName>
    </submittedName>
</protein>
<dbReference type="AlphaFoldDB" id="A0ABD1YVN2"/>
<feature type="region of interest" description="Disordered" evidence="6">
    <location>
        <begin position="1"/>
        <end position="21"/>
    </location>
</feature>
<keyword evidence="11" id="KW-1185">Reference proteome</keyword>
<dbReference type="GO" id="GO:0008270">
    <property type="term" value="F:zinc ion binding"/>
    <property type="evidence" value="ECO:0007669"/>
    <property type="project" value="UniProtKB-KW"/>
</dbReference>
<keyword evidence="5" id="KW-0175">Coiled coil</keyword>
<dbReference type="Gene3D" id="2.30.30.490">
    <property type="match status" value="1"/>
</dbReference>
<feature type="compositionally biased region" description="Polar residues" evidence="6">
    <location>
        <begin position="450"/>
        <end position="473"/>
    </location>
</feature>
<dbReference type="InterPro" id="IPR019786">
    <property type="entry name" value="Zinc_finger_PHD-type_CS"/>
</dbReference>
<feature type="coiled-coil region" evidence="5">
    <location>
        <begin position="348"/>
        <end position="403"/>
    </location>
</feature>
<evidence type="ECO:0000313" key="11">
    <source>
        <dbReference type="Proteomes" id="UP001605036"/>
    </source>
</evidence>
<evidence type="ECO:0000256" key="2">
    <source>
        <dbReference type="ARBA" id="ARBA00022771"/>
    </source>
</evidence>
<dbReference type="CDD" id="cd04370">
    <property type="entry name" value="BAH"/>
    <property type="match status" value="1"/>
</dbReference>
<dbReference type="PROSITE" id="PS51038">
    <property type="entry name" value="BAH"/>
    <property type="match status" value="1"/>
</dbReference>
<evidence type="ECO:0000259" key="7">
    <source>
        <dbReference type="PROSITE" id="PS50016"/>
    </source>
</evidence>
<dbReference type="Pfam" id="PF25073">
    <property type="entry name" value="DUF7797"/>
    <property type="match status" value="1"/>
</dbReference>
<feature type="domain" description="PHD-type" evidence="7">
    <location>
        <begin position="569"/>
        <end position="622"/>
    </location>
</feature>
<evidence type="ECO:0000256" key="5">
    <source>
        <dbReference type="SAM" id="Coils"/>
    </source>
</evidence>
<dbReference type="InterPro" id="IPR001965">
    <property type="entry name" value="Znf_PHD"/>
</dbReference>
<evidence type="ECO:0000256" key="6">
    <source>
        <dbReference type="SAM" id="MobiDB-lite"/>
    </source>
</evidence>
<dbReference type="SMART" id="SM00249">
    <property type="entry name" value="PHD"/>
    <property type="match status" value="1"/>
</dbReference>
<feature type="region of interest" description="Disordered" evidence="6">
    <location>
        <begin position="652"/>
        <end position="703"/>
    </location>
</feature>
<name>A0ABD1YVN2_9MARC</name>
<accession>A0ABD1YVN2</accession>
<evidence type="ECO:0000259" key="9">
    <source>
        <dbReference type="PROSITE" id="PS51038"/>
    </source>
</evidence>
<dbReference type="SUPFAM" id="SSF57903">
    <property type="entry name" value="FYVE/PHD zinc finger"/>
    <property type="match status" value="1"/>
</dbReference>
<dbReference type="Gene3D" id="3.30.40.10">
    <property type="entry name" value="Zinc/RING finger domain, C3HC4 (zinc finger)"/>
    <property type="match status" value="1"/>
</dbReference>
<dbReference type="InterPro" id="IPR011011">
    <property type="entry name" value="Znf_FYVE_PHD"/>
</dbReference>
<gene>
    <name evidence="10" type="ORF">R1flu_006204</name>
</gene>
<dbReference type="PROSITE" id="PS01359">
    <property type="entry name" value="ZF_PHD_1"/>
    <property type="match status" value="1"/>
</dbReference>
<feature type="compositionally biased region" description="Polar residues" evidence="6">
    <location>
        <begin position="150"/>
        <end position="173"/>
    </location>
</feature>
<keyword evidence="2 4" id="KW-0863">Zinc-finger</keyword>
<feature type="domain" description="BAH" evidence="9">
    <location>
        <begin position="841"/>
        <end position="962"/>
    </location>
</feature>
<feature type="compositionally biased region" description="Acidic residues" evidence="6">
    <location>
        <begin position="1"/>
        <end position="11"/>
    </location>
</feature>
<dbReference type="PANTHER" id="PTHR47527">
    <property type="entry name" value="RING/FYVE/PHD ZINC FINGER SUPERFAMILY PROTEIN"/>
    <property type="match status" value="1"/>
</dbReference>
<dbReference type="CDD" id="cd15489">
    <property type="entry name" value="PHD_SF"/>
    <property type="match status" value="1"/>
</dbReference>